<dbReference type="InterPro" id="IPR028939">
    <property type="entry name" value="P5C_Rdtase_cat_N"/>
</dbReference>
<dbReference type="SUPFAM" id="SSF51735">
    <property type="entry name" value="NAD(P)-binding Rossmann-fold domains"/>
    <property type="match status" value="1"/>
</dbReference>
<dbReference type="GO" id="GO:0004735">
    <property type="term" value="F:pyrroline-5-carboxylate reductase activity"/>
    <property type="evidence" value="ECO:0007669"/>
    <property type="project" value="UniProtKB-UniRule"/>
</dbReference>
<dbReference type="HOGENOM" id="CLU_042344_3_1_9"/>
<keyword evidence="5 9" id="KW-0641">Proline biosynthesis</keyword>
<feature type="domain" description="Pyrroline-5-carboxylate reductase catalytic N-terminal" evidence="13">
    <location>
        <begin position="38"/>
        <end position="132"/>
    </location>
</feature>
<gene>
    <name evidence="9 15" type="primary">proC</name>
    <name evidence="15" type="ORF">HMPREF0545_0743</name>
</gene>
<dbReference type="FunFam" id="3.40.50.720:FF:000190">
    <property type="entry name" value="Pyrroline-5-carboxylate reductase"/>
    <property type="match status" value="1"/>
</dbReference>
<evidence type="ECO:0000256" key="4">
    <source>
        <dbReference type="ARBA" id="ARBA00022605"/>
    </source>
</evidence>
<dbReference type="Pfam" id="PF03807">
    <property type="entry name" value="F420_oxidored"/>
    <property type="match status" value="1"/>
</dbReference>
<dbReference type="EC" id="1.5.1.2" evidence="9 10"/>
<dbReference type="InterPro" id="IPR029036">
    <property type="entry name" value="P5CR_dimer"/>
</dbReference>
<keyword evidence="6 9" id="KW-0521">NADP</keyword>
<evidence type="ECO:0000256" key="6">
    <source>
        <dbReference type="ARBA" id="ARBA00022857"/>
    </source>
</evidence>
<comment type="subcellular location">
    <subcellularLocation>
        <location evidence="1 9">Cytoplasm</location>
    </subcellularLocation>
</comment>
<dbReference type="PIRSF" id="PIRSF000193">
    <property type="entry name" value="Pyrrol-5-carb_rd"/>
    <property type="match status" value="1"/>
</dbReference>
<dbReference type="PANTHER" id="PTHR11645">
    <property type="entry name" value="PYRROLINE-5-CARBOXYLATE REDUCTASE"/>
    <property type="match status" value="1"/>
</dbReference>
<keyword evidence="4 9" id="KW-0028">Amino-acid biosynthesis</keyword>
<comment type="pathway">
    <text evidence="9 12">Amino-acid biosynthesis; L-proline biosynthesis; L-proline from L-glutamate 5-semialdehyde: step 1/1.</text>
</comment>
<feature type="binding site" evidence="11">
    <location>
        <begin position="103"/>
        <end position="106"/>
    </location>
    <ligand>
        <name>NADP(+)</name>
        <dbReference type="ChEBI" id="CHEBI:58349"/>
    </ligand>
</feature>
<dbReference type="UniPathway" id="UPA00098">
    <property type="reaction ID" value="UER00361"/>
</dbReference>
<dbReference type="NCBIfam" id="TIGR00112">
    <property type="entry name" value="proC"/>
    <property type="match status" value="1"/>
</dbReference>
<comment type="catalytic activity">
    <reaction evidence="9">
        <text>L-proline + NAD(+) = (S)-1-pyrroline-5-carboxylate + NADH + 2 H(+)</text>
        <dbReference type="Rhea" id="RHEA:14105"/>
        <dbReference type="ChEBI" id="CHEBI:15378"/>
        <dbReference type="ChEBI" id="CHEBI:17388"/>
        <dbReference type="ChEBI" id="CHEBI:57540"/>
        <dbReference type="ChEBI" id="CHEBI:57945"/>
        <dbReference type="ChEBI" id="CHEBI:60039"/>
        <dbReference type="EC" id="1.5.1.2"/>
    </reaction>
</comment>
<dbReference type="Gene3D" id="1.10.3730.10">
    <property type="entry name" value="ProC C-terminal domain-like"/>
    <property type="match status" value="1"/>
</dbReference>
<feature type="binding site" evidence="11">
    <location>
        <position position="90"/>
    </location>
    <ligand>
        <name>NADPH</name>
        <dbReference type="ChEBI" id="CHEBI:57783"/>
    </ligand>
</feature>
<protein>
    <recommendedName>
        <fullName evidence="9 10">Pyrroline-5-carboxylate reductase</fullName>
        <shortName evidence="9">P5C reductase</shortName>
        <shortName evidence="9">P5CR</shortName>
        <ecNumber evidence="9 10">1.5.1.2</ecNumber>
    </recommendedName>
    <alternativeName>
        <fullName evidence="9">PCA reductase</fullName>
    </alternativeName>
</protein>
<dbReference type="PROSITE" id="PS00521">
    <property type="entry name" value="P5CR"/>
    <property type="match status" value="1"/>
</dbReference>
<dbReference type="HAMAP" id="MF_01925">
    <property type="entry name" value="P5C_reductase"/>
    <property type="match status" value="1"/>
</dbReference>
<evidence type="ECO:0000313" key="15">
    <source>
        <dbReference type="EMBL" id="EEJ74539.1"/>
    </source>
</evidence>
<reference evidence="15 16" key="1">
    <citation type="submission" date="2009-01" db="EMBL/GenBank/DDBJ databases">
        <authorList>
            <person name="Qin X."/>
            <person name="Bachman B."/>
            <person name="Battles P."/>
            <person name="Bell A."/>
            <person name="Bess C."/>
            <person name="Bickham C."/>
            <person name="Chaboub L."/>
            <person name="Chen D."/>
            <person name="Coyle M."/>
            <person name="Deiros D.R."/>
            <person name="Dinh H."/>
            <person name="Forbes L."/>
            <person name="Fowler G."/>
            <person name="Francisco L."/>
            <person name="Fu Q."/>
            <person name="Gubbala S."/>
            <person name="Hale W."/>
            <person name="Han Y."/>
            <person name="Hemphill L."/>
            <person name="Highlander S.K."/>
            <person name="Hirani K."/>
            <person name="Hogues M."/>
            <person name="Jackson L."/>
            <person name="Jakkamsetti A."/>
            <person name="Javaid M."/>
            <person name="Jiang H."/>
            <person name="Korchina V."/>
            <person name="Kovar C."/>
            <person name="Lara F."/>
            <person name="Lee S."/>
            <person name="Mata R."/>
            <person name="Mathew T."/>
            <person name="Moen C."/>
            <person name="Morales K."/>
            <person name="Munidasa M."/>
            <person name="Nazareth L."/>
            <person name="Ngo R."/>
            <person name="Nguyen L."/>
            <person name="Okwuonu G."/>
            <person name="Ongeri F."/>
            <person name="Patil S."/>
            <person name="Petrosino J."/>
            <person name="Pham C."/>
            <person name="Pham P."/>
            <person name="Pu L.-L."/>
            <person name="Puazo M."/>
            <person name="Raj R."/>
            <person name="Reid J."/>
            <person name="Rouhana J."/>
            <person name="Saada N."/>
            <person name="Shang Y."/>
            <person name="Simmons D."/>
            <person name="Thornton R."/>
            <person name="Warren J."/>
            <person name="Weissenberger G."/>
            <person name="Zhang J."/>
            <person name="Zhang L."/>
            <person name="Zhou C."/>
            <person name="Zhu D."/>
            <person name="Muzny D."/>
            <person name="Worley K."/>
            <person name="Gibbs R."/>
        </authorList>
    </citation>
    <scope>NUCLEOTIDE SEQUENCE [LARGE SCALE GENOMIC DNA]</scope>
    <source>
        <strain evidence="15 16">ATCC 11741</strain>
    </source>
</reference>
<evidence type="ECO:0000256" key="8">
    <source>
        <dbReference type="ARBA" id="ARBA00058118"/>
    </source>
</evidence>
<proteinExistence type="inferred from homology"/>
<sequence>MRWFESSYPNSSADHVDDLRFFITFIITVKQRMVEIMKIGFIGVGNMAKAIIEGLMSKGVEAKNIFIHSAHKSNYEVYSQKTGVSACESNSEVIEKSDVVFLAVKPIVVEKVLKEVKDSVLTHNPVLVSVVTGVSVAELEDTLGSKDVKIVRTMPNVNVEIGEGMTALHKNDNVSDEDYQLVRELFEKIGKVAEIEEKDFSTFVALAGSSPAFVYFFIDSLARSGVKYGLNKQKATQIAAQAVLGSALKVLKSDKTPWELVDDVSSPGGTTVAGLLAMEEAGFMTSIVKGVDATISKDKG</sequence>
<evidence type="ECO:0000256" key="3">
    <source>
        <dbReference type="ARBA" id="ARBA00022490"/>
    </source>
</evidence>
<dbReference type="SUPFAM" id="SSF48179">
    <property type="entry name" value="6-phosphogluconate dehydrogenase C-terminal domain-like"/>
    <property type="match status" value="1"/>
</dbReference>
<dbReference type="InterPro" id="IPR036291">
    <property type="entry name" value="NAD(P)-bd_dom_sf"/>
</dbReference>
<dbReference type="GO" id="GO:0055129">
    <property type="term" value="P:L-proline biosynthetic process"/>
    <property type="evidence" value="ECO:0007669"/>
    <property type="project" value="UniProtKB-UniRule"/>
</dbReference>
<evidence type="ECO:0000313" key="16">
    <source>
        <dbReference type="Proteomes" id="UP000003531"/>
    </source>
</evidence>
<dbReference type="FunFam" id="1.10.3730.10:FF:000001">
    <property type="entry name" value="Pyrroline-5-carboxylate reductase"/>
    <property type="match status" value="1"/>
</dbReference>
<evidence type="ECO:0000256" key="9">
    <source>
        <dbReference type="HAMAP-Rule" id="MF_01925"/>
    </source>
</evidence>
<evidence type="ECO:0000259" key="13">
    <source>
        <dbReference type="Pfam" id="PF03807"/>
    </source>
</evidence>
<evidence type="ECO:0000256" key="10">
    <source>
        <dbReference type="NCBIfam" id="TIGR00112"/>
    </source>
</evidence>
<feature type="binding site" evidence="11">
    <location>
        <begin position="42"/>
        <end position="47"/>
    </location>
    <ligand>
        <name>NADP(+)</name>
        <dbReference type="ChEBI" id="CHEBI:58349"/>
    </ligand>
</feature>
<dbReference type="Pfam" id="PF14748">
    <property type="entry name" value="P5CR_dimer"/>
    <property type="match status" value="1"/>
</dbReference>
<evidence type="ECO:0000256" key="1">
    <source>
        <dbReference type="ARBA" id="ARBA00004496"/>
    </source>
</evidence>
<name>C2EGH1_9LACO</name>
<dbReference type="InterPro" id="IPR053790">
    <property type="entry name" value="P5CR-like_CS"/>
</dbReference>
<accession>C2EGH1</accession>
<evidence type="ECO:0000256" key="12">
    <source>
        <dbReference type="RuleBase" id="RU003903"/>
    </source>
</evidence>
<evidence type="ECO:0000256" key="11">
    <source>
        <dbReference type="PIRSR" id="PIRSR000193-1"/>
    </source>
</evidence>
<dbReference type="GO" id="GO:0005737">
    <property type="term" value="C:cytoplasm"/>
    <property type="evidence" value="ECO:0007669"/>
    <property type="project" value="UniProtKB-SubCell"/>
</dbReference>
<dbReference type="InterPro" id="IPR000304">
    <property type="entry name" value="Pyrroline-COOH_reductase"/>
</dbReference>
<keyword evidence="7 9" id="KW-0560">Oxidoreductase</keyword>
<organism evidence="15 16">
    <name type="scientific">Ligilactobacillus salivarius DSM 20555 = ATCC 11741</name>
    <dbReference type="NCBI Taxonomy" id="1423799"/>
    <lineage>
        <taxon>Bacteria</taxon>
        <taxon>Bacillati</taxon>
        <taxon>Bacillota</taxon>
        <taxon>Bacilli</taxon>
        <taxon>Lactobacillales</taxon>
        <taxon>Lactobacillaceae</taxon>
        <taxon>Ligilactobacillus</taxon>
    </lineage>
</organism>
<comment type="catalytic activity">
    <reaction evidence="9 12">
        <text>L-proline + NADP(+) = (S)-1-pyrroline-5-carboxylate + NADPH + 2 H(+)</text>
        <dbReference type="Rhea" id="RHEA:14109"/>
        <dbReference type="ChEBI" id="CHEBI:15378"/>
        <dbReference type="ChEBI" id="CHEBI:17388"/>
        <dbReference type="ChEBI" id="CHEBI:57783"/>
        <dbReference type="ChEBI" id="CHEBI:58349"/>
        <dbReference type="ChEBI" id="CHEBI:60039"/>
        <dbReference type="EC" id="1.5.1.2"/>
    </reaction>
</comment>
<evidence type="ECO:0000256" key="2">
    <source>
        <dbReference type="ARBA" id="ARBA00005525"/>
    </source>
</evidence>
<comment type="similarity">
    <text evidence="2 9 12">Belongs to the pyrroline-5-carboxylate reductase family.</text>
</comment>
<evidence type="ECO:0000256" key="7">
    <source>
        <dbReference type="ARBA" id="ARBA00023002"/>
    </source>
</evidence>
<evidence type="ECO:0000259" key="14">
    <source>
        <dbReference type="Pfam" id="PF14748"/>
    </source>
</evidence>
<dbReference type="AlphaFoldDB" id="C2EGH1"/>
<keyword evidence="3 9" id="KW-0963">Cytoplasm</keyword>
<comment type="caution">
    <text evidence="15">The sequence shown here is derived from an EMBL/GenBank/DDBJ whole genome shotgun (WGS) entry which is preliminary data.</text>
</comment>
<dbReference type="Proteomes" id="UP000003531">
    <property type="component" value="Unassembled WGS sequence"/>
</dbReference>
<dbReference type="EMBL" id="ACGT01000004">
    <property type="protein sequence ID" value="EEJ74539.1"/>
    <property type="molecule type" value="Genomic_DNA"/>
</dbReference>
<comment type="function">
    <text evidence="8 9">Catalyzes the reduction of 1-pyrroline-5-carboxylate (PCA) to L-proline.</text>
</comment>
<feature type="domain" description="Pyrroline-5-carboxylate reductase dimerisation" evidence="14">
    <location>
        <begin position="197"/>
        <end position="299"/>
    </location>
</feature>
<evidence type="ECO:0000256" key="5">
    <source>
        <dbReference type="ARBA" id="ARBA00022650"/>
    </source>
</evidence>
<dbReference type="InterPro" id="IPR008927">
    <property type="entry name" value="6-PGluconate_DH-like_C_sf"/>
</dbReference>
<dbReference type="PANTHER" id="PTHR11645:SF0">
    <property type="entry name" value="PYRROLINE-5-CARBOXYLATE REDUCTASE 3"/>
    <property type="match status" value="1"/>
</dbReference>
<dbReference type="Gene3D" id="3.40.50.720">
    <property type="entry name" value="NAD(P)-binding Rossmann-like Domain"/>
    <property type="match status" value="1"/>
</dbReference>